<comment type="caution">
    <text evidence="2">The sequence shown here is derived from an EMBL/GenBank/DDBJ whole genome shotgun (WGS) entry which is preliminary data.</text>
</comment>
<feature type="transmembrane region" description="Helical" evidence="1">
    <location>
        <begin position="20"/>
        <end position="40"/>
    </location>
</feature>
<evidence type="ECO:0000313" key="3">
    <source>
        <dbReference type="Proteomes" id="UP000228900"/>
    </source>
</evidence>
<dbReference type="Proteomes" id="UP000228900">
    <property type="component" value="Unassembled WGS sequence"/>
</dbReference>
<reference evidence="3" key="1">
    <citation type="submission" date="2017-09" db="EMBL/GenBank/DDBJ databases">
        <title>Depth-based differentiation of microbial function through sediment-hosted aquifers and enrichment of novel symbionts in the deep terrestrial subsurface.</title>
        <authorList>
            <person name="Probst A.J."/>
            <person name="Ladd B."/>
            <person name="Jarett J.K."/>
            <person name="Geller-Mcgrath D.E."/>
            <person name="Sieber C.M.K."/>
            <person name="Emerson J.B."/>
            <person name="Anantharaman K."/>
            <person name="Thomas B.C."/>
            <person name="Malmstrom R."/>
            <person name="Stieglmeier M."/>
            <person name="Klingl A."/>
            <person name="Woyke T."/>
            <person name="Ryan C.M."/>
            <person name="Banfield J.F."/>
        </authorList>
    </citation>
    <scope>NUCLEOTIDE SEQUENCE [LARGE SCALE GENOMIC DNA]</scope>
</reference>
<protein>
    <recommendedName>
        <fullName evidence="4">Glycerophosphoryl diester phosphodiesterase membrane domain-containing protein</fullName>
    </recommendedName>
</protein>
<keyword evidence="1" id="KW-0472">Membrane</keyword>
<organism evidence="2 3">
    <name type="scientific">Candidatus Falkowbacteria bacterium CG10_big_fil_rev_8_21_14_0_10_39_9</name>
    <dbReference type="NCBI Taxonomy" id="1974566"/>
    <lineage>
        <taxon>Bacteria</taxon>
        <taxon>Candidatus Falkowiibacteriota</taxon>
    </lineage>
</organism>
<feature type="transmembrane region" description="Helical" evidence="1">
    <location>
        <begin position="235"/>
        <end position="268"/>
    </location>
</feature>
<sequence>MFSYRQMLCHSFRITRKNRYLWFFGLFASLLSIGAEYQILARAINRSASLVWFSDWSNFFNSGLFSWQFFSKVISLFSEDPLSMSLLLLVSLVILAAFLLLIWLAVISQIAIVSNSHKIIKSKKETADLSLHSGVLAGTKSFWPTLWLNLISKVVINVLGFLVSLPLMFVFWNKIFSGSLYIILFVLLVPIAVAFSLLIKYAIAFVVLKKESFELALKSAFKLFRENWIISVEMAFLLFTISFFATLIILTASLIVAIPFFFLAFAFLTMFTNLAFWSVVILGIIVLTIFIIICGSILSTFQVVAWTNLFNHLEIGIESKIERLIPEKIKTKVIRFK</sequence>
<feature type="transmembrane region" description="Helical" evidence="1">
    <location>
        <begin position="274"/>
        <end position="298"/>
    </location>
</feature>
<feature type="transmembrane region" description="Helical" evidence="1">
    <location>
        <begin position="150"/>
        <end position="172"/>
    </location>
</feature>
<dbReference type="EMBL" id="PFAQ01000036">
    <property type="protein sequence ID" value="PIT94785.1"/>
    <property type="molecule type" value="Genomic_DNA"/>
</dbReference>
<evidence type="ECO:0000256" key="1">
    <source>
        <dbReference type="SAM" id="Phobius"/>
    </source>
</evidence>
<accession>A0A2M6WPQ9</accession>
<keyword evidence="1" id="KW-1133">Transmembrane helix</keyword>
<feature type="transmembrane region" description="Helical" evidence="1">
    <location>
        <begin position="86"/>
        <end position="113"/>
    </location>
</feature>
<evidence type="ECO:0008006" key="4">
    <source>
        <dbReference type="Google" id="ProtNLM"/>
    </source>
</evidence>
<proteinExistence type="predicted"/>
<dbReference type="AlphaFoldDB" id="A0A2M6WPQ9"/>
<feature type="transmembrane region" description="Helical" evidence="1">
    <location>
        <begin position="178"/>
        <end position="208"/>
    </location>
</feature>
<name>A0A2M6WPQ9_9BACT</name>
<evidence type="ECO:0000313" key="2">
    <source>
        <dbReference type="EMBL" id="PIT94785.1"/>
    </source>
</evidence>
<keyword evidence="1" id="KW-0812">Transmembrane</keyword>
<gene>
    <name evidence="2" type="ORF">COT98_02100</name>
</gene>